<dbReference type="AlphaFoldDB" id="A0A6M3LRD8"/>
<evidence type="ECO:0000313" key="1">
    <source>
        <dbReference type="EMBL" id="QJA96719.1"/>
    </source>
</evidence>
<dbReference type="EMBL" id="MT143427">
    <property type="protein sequence ID" value="QJA96719.1"/>
    <property type="molecule type" value="Genomic_DNA"/>
</dbReference>
<proteinExistence type="predicted"/>
<gene>
    <name evidence="1" type="ORF">MM415B07548_0004</name>
</gene>
<name>A0A6M3LRD8_9ZZZZ</name>
<reference evidence="1" key="1">
    <citation type="submission" date="2020-03" db="EMBL/GenBank/DDBJ databases">
        <title>The deep terrestrial virosphere.</title>
        <authorList>
            <person name="Holmfeldt K."/>
            <person name="Nilsson E."/>
            <person name="Simone D."/>
            <person name="Lopez-Fernandez M."/>
            <person name="Wu X."/>
            <person name="de Brujin I."/>
            <person name="Lundin D."/>
            <person name="Andersson A."/>
            <person name="Bertilsson S."/>
            <person name="Dopson M."/>
        </authorList>
    </citation>
    <scope>NUCLEOTIDE SEQUENCE</scope>
    <source>
        <strain evidence="1">MM415B07548</strain>
    </source>
</reference>
<protein>
    <submittedName>
        <fullName evidence="1">Uncharacterized protein</fullName>
    </submittedName>
</protein>
<sequence length="53" mass="6396">MTPALIKKVKIWEPGKRMVFIPHKHKIKGKIIISKKGNIYYSYYKYRKYHNGT</sequence>
<organism evidence="1">
    <name type="scientific">viral metagenome</name>
    <dbReference type="NCBI Taxonomy" id="1070528"/>
    <lineage>
        <taxon>unclassified sequences</taxon>
        <taxon>metagenomes</taxon>
        <taxon>organismal metagenomes</taxon>
    </lineage>
</organism>
<accession>A0A6M3LRD8</accession>